<reference evidence="4 5" key="2">
    <citation type="journal article" date="2014" name="J. Gen. Appl. Microbiol.">
        <title>The early diverging ascomycetous budding yeast Saitoella complicata has three histone deacetylases belonging to the Clr6, Hos2, and Rpd3 lineages.</title>
        <authorList>
            <person name="Nishida H."/>
            <person name="Matsumoto T."/>
            <person name="Kondo S."/>
            <person name="Hamamoto M."/>
            <person name="Yoshikawa H."/>
        </authorList>
    </citation>
    <scope>NUCLEOTIDE SEQUENCE [LARGE SCALE GENOMIC DNA]</scope>
    <source>
        <strain evidence="4 5">NRRL Y-17804</strain>
    </source>
</reference>
<feature type="transmembrane region" description="Helical" evidence="3">
    <location>
        <begin position="1062"/>
        <end position="1089"/>
    </location>
</feature>
<keyword evidence="3" id="KW-1133">Transmembrane helix</keyword>
<feature type="compositionally biased region" description="Low complexity" evidence="2">
    <location>
        <begin position="894"/>
        <end position="905"/>
    </location>
</feature>
<feature type="transmembrane region" description="Helical" evidence="3">
    <location>
        <begin position="1208"/>
        <end position="1229"/>
    </location>
</feature>
<dbReference type="InterPro" id="IPR006597">
    <property type="entry name" value="Sel1-like"/>
</dbReference>
<feature type="transmembrane region" description="Helical" evidence="3">
    <location>
        <begin position="1299"/>
        <end position="1319"/>
    </location>
</feature>
<feature type="transmembrane region" description="Helical" evidence="3">
    <location>
        <begin position="1136"/>
        <end position="1156"/>
    </location>
</feature>
<organism evidence="4 5">
    <name type="scientific">Saitoella complicata (strain BCRC 22490 / CBS 7301 / JCM 7358 / NBRC 10748 / NRRL Y-17804)</name>
    <dbReference type="NCBI Taxonomy" id="698492"/>
    <lineage>
        <taxon>Eukaryota</taxon>
        <taxon>Fungi</taxon>
        <taxon>Dikarya</taxon>
        <taxon>Ascomycota</taxon>
        <taxon>Taphrinomycotina</taxon>
        <taxon>Taphrinomycotina incertae sedis</taxon>
        <taxon>Saitoella</taxon>
    </lineage>
</organism>
<evidence type="ECO:0000313" key="4">
    <source>
        <dbReference type="EMBL" id="GAO46599.1"/>
    </source>
</evidence>
<feature type="transmembrane region" description="Helical" evidence="3">
    <location>
        <begin position="1168"/>
        <end position="1188"/>
    </location>
</feature>
<dbReference type="SMART" id="SM00671">
    <property type="entry name" value="SEL1"/>
    <property type="match status" value="7"/>
</dbReference>
<name>A0A0E9N9U6_SAICN</name>
<protein>
    <submittedName>
        <fullName evidence="4">Uncharacterized protein</fullName>
    </submittedName>
</protein>
<feature type="compositionally biased region" description="Pro residues" evidence="2">
    <location>
        <begin position="703"/>
        <end position="721"/>
    </location>
</feature>
<evidence type="ECO:0000256" key="1">
    <source>
        <dbReference type="ARBA" id="ARBA00022737"/>
    </source>
</evidence>
<dbReference type="Pfam" id="PF08238">
    <property type="entry name" value="Sel1"/>
    <property type="match status" value="5"/>
</dbReference>
<dbReference type="Pfam" id="PF10998">
    <property type="entry name" value="DUF2838"/>
    <property type="match status" value="1"/>
</dbReference>
<feature type="compositionally biased region" description="Low complexity" evidence="2">
    <location>
        <begin position="741"/>
        <end position="751"/>
    </location>
</feature>
<feature type="compositionally biased region" description="Low complexity" evidence="2">
    <location>
        <begin position="602"/>
        <end position="614"/>
    </location>
</feature>
<proteinExistence type="predicted"/>
<dbReference type="PANTHER" id="PTHR46430:SF2">
    <property type="entry name" value="CHITIN SYNTHASE REGULATORY FACTOR 4"/>
    <property type="match status" value="1"/>
</dbReference>
<feature type="region of interest" description="Disordered" evidence="2">
    <location>
        <begin position="154"/>
        <end position="180"/>
    </location>
</feature>
<gene>
    <name evidence="4" type="ORF">G7K_0826-t1</name>
</gene>
<keyword evidence="3" id="KW-0812">Transmembrane</keyword>
<dbReference type="InterPro" id="IPR011990">
    <property type="entry name" value="TPR-like_helical_dom_sf"/>
</dbReference>
<feature type="transmembrane region" description="Helical" evidence="3">
    <location>
        <begin position="1110"/>
        <end position="1130"/>
    </location>
</feature>
<dbReference type="Gene3D" id="1.25.40.10">
    <property type="entry name" value="Tetratricopeptide repeat domain"/>
    <property type="match status" value="2"/>
</dbReference>
<comment type="caution">
    <text evidence="4">The sequence shown here is derived from an EMBL/GenBank/DDBJ whole genome shotgun (WGS) entry which is preliminary data.</text>
</comment>
<reference evidence="4 5" key="3">
    <citation type="journal article" date="2015" name="Genome Announc.">
        <title>Draft Genome Sequence of the Archiascomycetous Yeast Saitoella complicata.</title>
        <authorList>
            <person name="Yamauchi K."/>
            <person name="Kondo S."/>
            <person name="Hamamoto M."/>
            <person name="Takahashi Y."/>
            <person name="Ogura Y."/>
            <person name="Hayashi T."/>
            <person name="Nishida H."/>
        </authorList>
    </citation>
    <scope>NUCLEOTIDE SEQUENCE [LARGE SCALE GENOMIC DNA]</scope>
    <source>
        <strain evidence="4 5">NRRL Y-17804</strain>
    </source>
</reference>
<dbReference type="PANTHER" id="PTHR46430">
    <property type="entry name" value="PROTEIN SKT5-RELATED"/>
    <property type="match status" value="1"/>
</dbReference>
<dbReference type="InterPro" id="IPR021261">
    <property type="entry name" value="GPCAT"/>
</dbReference>
<feature type="compositionally biased region" description="Polar residues" evidence="2">
    <location>
        <begin position="784"/>
        <end position="799"/>
    </location>
</feature>
<keyword evidence="3" id="KW-0472">Membrane</keyword>
<feature type="compositionally biased region" description="Low complexity" evidence="2">
    <location>
        <begin position="156"/>
        <end position="166"/>
    </location>
</feature>
<evidence type="ECO:0000256" key="2">
    <source>
        <dbReference type="SAM" id="MobiDB-lite"/>
    </source>
</evidence>
<keyword evidence="5" id="KW-1185">Reference proteome</keyword>
<dbReference type="SUPFAM" id="SSF81901">
    <property type="entry name" value="HCP-like"/>
    <property type="match status" value="2"/>
</dbReference>
<dbReference type="Proteomes" id="UP000033140">
    <property type="component" value="Unassembled WGS sequence"/>
</dbReference>
<feature type="region of interest" description="Disordered" evidence="2">
    <location>
        <begin position="882"/>
        <end position="911"/>
    </location>
</feature>
<feature type="compositionally biased region" description="Basic and acidic residues" evidence="2">
    <location>
        <begin position="803"/>
        <end position="816"/>
    </location>
</feature>
<feature type="region of interest" description="Disordered" evidence="2">
    <location>
        <begin position="34"/>
        <end position="55"/>
    </location>
</feature>
<dbReference type="InterPro" id="IPR051726">
    <property type="entry name" value="Chitin_Synth_Reg"/>
</dbReference>
<keyword evidence="1" id="KW-0677">Repeat</keyword>
<accession>A0A0E9N9U6</accession>
<feature type="region of interest" description="Disordered" evidence="2">
    <location>
        <begin position="698"/>
        <end position="835"/>
    </location>
</feature>
<reference evidence="4 5" key="1">
    <citation type="journal article" date="2011" name="J. Gen. Appl. Microbiol.">
        <title>Draft genome sequencing of the enigmatic yeast Saitoella complicata.</title>
        <authorList>
            <person name="Nishida H."/>
            <person name="Hamamoto M."/>
            <person name="Sugiyama J."/>
        </authorList>
    </citation>
    <scope>NUCLEOTIDE SEQUENCE [LARGE SCALE GENOMIC DNA]</scope>
    <source>
        <strain evidence="4 5">NRRL Y-17804</strain>
    </source>
</reference>
<evidence type="ECO:0000256" key="3">
    <source>
        <dbReference type="SAM" id="Phobius"/>
    </source>
</evidence>
<feature type="region of interest" description="Disordered" evidence="2">
    <location>
        <begin position="557"/>
        <end position="614"/>
    </location>
</feature>
<sequence length="1386" mass="154338">MAYTPIIPVGCYSYDSYLFAMSNKAAHPVVSTFESSPVRPSRDHKHHSDLSYSYTNRGSAASSVMTDDLYAPRPQRLTTTIPSHERGRSPVLPPISDTGHMAMDFSEFRVGFNDVAPPKRHSPTPDHTEIYDHYTHTQQHREPPTAMIQNMSLKHQQLQQYQQYQQRTPSPPRAPVRGRSNSVSDFLPHVDDPPQMLPPSARIELDHIEITRGDVLASIDPEDQMDWAASALKYFYTHDTTTETQQTLESAIQIVENLAQKHSHPRAIYHTGKWFESGLFGRPKDRKEALRAYTRAAKRGFARAEWRLGEVYEREHDHAKTTACYHRGWSKGDAGCAFKLGLWTIKGEHGVGRSLAEGVELLEQAAVGADEDCPFGAWFLGLLYVGDLPGGPTPEEFPRDEAKAKSLIEQAAFLGYAPAQMRLGRAYEYGELSCDFDPAVSMHYYALASKGGFREADMALSKWFLAGAEGAMAPNEELAFKLAYRVAMEGNTMAEFAMGYFYEVGISVKPDPMEAEKWYAKSAAKGNVDAETRMNSIKRSGTLNRADHQTIMLTRVKSQHPTNRQRIASRERRETRQGAPLPPLPVGADQGALMPELPGHNSLDASSHSWSPPSGSARFMPAAIPEDGSGYAAPVMSLPNIPGQYPASPPMAGAQAPLFAPPSQPGKEEMMAPPVVPVAARGSGLGIGVEVRQQAPMFATPSAPSPPMFVTPSAPSPPRVSPPKDSRQARSGHGHHGQGHYGQHGYRQGSHSPHRHSPQGSPRLQPEPIPQQAFSPPHGLSPHDYTQLQVQGHPTQHLPTSPRPHDPQRQRRHMSEAPRPVSGNGHVQQKQRPHSALPMNAPVTAVGPPHPQQIAQQMSTRQLQNQHRMKGPKYQGQERARPVTQSLPAPVPAPTVRATQTATPQGMKKGPATFEEMGIPNVAKDKHDCVVIREKGGEQQLPLTSIHPQQTLRMDRKRTASTSSSIQASPMSYASYDGLEEPLAFNLDESPQFDLIDLLDFNNYVNLSDMRRRGSEFKRRIGSKTPKIDKELERFKARFSRHVDKAKTKWNSKNVVRTRDKIAFVLGVFNIFVSALLIGMAPEWIHVFYSAQLAYFMPMRYISYHRKGMHYFMADLCYWVNWLLVAYLWVAPGSTGLLISTYCLTHGSLAWAIVAWRNSLVFHSMDKVCSLFIHVYPPLVLHTIVHVLPRSYVDTRFPAVPAVQTLNFLPAMAVASIAYMTWQVLYYVFIQVRKQEKIKAGRPTSFTWLLKSYSKTWIGRMVLKLPQALQPFAFMMIQYAYALVTMVPCPFWYANRTYAAGFLILVFGWSVWNGANYYIEVFGSRFQKELERLQAEVAEWERNPGTAPVTPAVEKTGMDFSGGAISDGLSKLTALGTGDVGGGKAE</sequence>
<feature type="transmembrane region" description="Helical" evidence="3">
    <location>
        <begin position="1272"/>
        <end position="1293"/>
    </location>
</feature>
<dbReference type="EMBL" id="BACD03000004">
    <property type="protein sequence ID" value="GAO46599.1"/>
    <property type="molecule type" value="Genomic_DNA"/>
</dbReference>
<evidence type="ECO:0000313" key="5">
    <source>
        <dbReference type="Proteomes" id="UP000033140"/>
    </source>
</evidence>